<sequence length="77" mass="8536">MFAPGAVHVAAPGWHLLLTTSDLEEVDVMTLAASVRVSIRSSAAWRECQCGRLVTQPSDDGRCNDCRKPRSRRARLR</sequence>
<name>A0A8J3NRA9_9ACTN</name>
<evidence type="ECO:0000313" key="2">
    <source>
        <dbReference type="Proteomes" id="UP000619293"/>
    </source>
</evidence>
<reference evidence="1 2" key="1">
    <citation type="submission" date="2021-01" db="EMBL/GenBank/DDBJ databases">
        <title>Whole genome shotgun sequence of Catellatospora chokoriensis NBRC 107358.</title>
        <authorList>
            <person name="Komaki H."/>
            <person name="Tamura T."/>
        </authorList>
    </citation>
    <scope>NUCLEOTIDE SEQUENCE [LARGE SCALE GENOMIC DNA]</scope>
    <source>
        <strain evidence="1 2">NBRC 107358</strain>
    </source>
</reference>
<comment type="caution">
    <text evidence="1">The sequence shown here is derived from an EMBL/GenBank/DDBJ whole genome shotgun (WGS) entry which is preliminary data.</text>
</comment>
<dbReference type="EMBL" id="BONG01000020">
    <property type="protein sequence ID" value="GIF90012.1"/>
    <property type="molecule type" value="Genomic_DNA"/>
</dbReference>
<accession>A0A8J3NRA9</accession>
<keyword evidence="2" id="KW-1185">Reference proteome</keyword>
<organism evidence="1 2">
    <name type="scientific">Catellatospora chokoriensis</name>
    <dbReference type="NCBI Taxonomy" id="310353"/>
    <lineage>
        <taxon>Bacteria</taxon>
        <taxon>Bacillati</taxon>
        <taxon>Actinomycetota</taxon>
        <taxon>Actinomycetes</taxon>
        <taxon>Micromonosporales</taxon>
        <taxon>Micromonosporaceae</taxon>
        <taxon>Catellatospora</taxon>
    </lineage>
</organism>
<evidence type="ECO:0000313" key="1">
    <source>
        <dbReference type="EMBL" id="GIF90012.1"/>
    </source>
</evidence>
<gene>
    <name evidence="1" type="ORF">Cch02nite_34560</name>
</gene>
<dbReference type="AlphaFoldDB" id="A0A8J3NRA9"/>
<dbReference type="Proteomes" id="UP000619293">
    <property type="component" value="Unassembled WGS sequence"/>
</dbReference>
<proteinExistence type="predicted"/>
<protein>
    <submittedName>
        <fullName evidence="1">Uncharacterized protein</fullName>
    </submittedName>
</protein>